<name>A0A8T0VES1_PANVG</name>
<dbReference type="EMBL" id="CM029040">
    <property type="protein sequence ID" value="KAG2632945.1"/>
    <property type="molecule type" value="Genomic_DNA"/>
</dbReference>
<keyword evidence="2" id="KW-0732">Signal</keyword>
<feature type="signal peptide" evidence="2">
    <location>
        <begin position="1"/>
        <end position="17"/>
    </location>
</feature>
<keyword evidence="1" id="KW-0812">Transmembrane</keyword>
<keyword evidence="4" id="KW-1185">Reference proteome</keyword>
<evidence type="ECO:0000256" key="2">
    <source>
        <dbReference type="SAM" id="SignalP"/>
    </source>
</evidence>
<reference evidence="3" key="1">
    <citation type="submission" date="2020-05" db="EMBL/GenBank/DDBJ databases">
        <title>WGS assembly of Panicum virgatum.</title>
        <authorList>
            <person name="Lovell J.T."/>
            <person name="Jenkins J."/>
            <person name="Shu S."/>
            <person name="Juenger T.E."/>
            <person name="Schmutz J."/>
        </authorList>
    </citation>
    <scope>NUCLEOTIDE SEQUENCE</scope>
    <source>
        <strain evidence="3">AP13</strain>
    </source>
</reference>
<proteinExistence type="predicted"/>
<sequence>MNVICLCTLVLICLIDCQIYISTRAFFNTRSVKLTIDNLMTYAPYILVVSPIYLVKYTRLGAEQSRRFVNPKTGTSLYTMVLNKL</sequence>
<evidence type="ECO:0000256" key="1">
    <source>
        <dbReference type="SAM" id="Phobius"/>
    </source>
</evidence>
<dbReference type="Proteomes" id="UP000823388">
    <property type="component" value="Chromosome 2N"/>
</dbReference>
<keyword evidence="1" id="KW-1133">Transmembrane helix</keyword>
<protein>
    <submittedName>
        <fullName evidence="3">Uncharacterized protein</fullName>
    </submittedName>
</protein>
<dbReference type="AlphaFoldDB" id="A0A8T0VES1"/>
<accession>A0A8T0VES1</accession>
<feature type="chain" id="PRO_5035857203" evidence="2">
    <location>
        <begin position="18"/>
        <end position="85"/>
    </location>
</feature>
<feature type="transmembrane region" description="Helical" evidence="1">
    <location>
        <begin position="41"/>
        <end position="58"/>
    </location>
</feature>
<evidence type="ECO:0000313" key="3">
    <source>
        <dbReference type="EMBL" id="KAG2632945.1"/>
    </source>
</evidence>
<evidence type="ECO:0000313" key="4">
    <source>
        <dbReference type="Proteomes" id="UP000823388"/>
    </source>
</evidence>
<organism evidence="3 4">
    <name type="scientific">Panicum virgatum</name>
    <name type="common">Blackwell switchgrass</name>
    <dbReference type="NCBI Taxonomy" id="38727"/>
    <lineage>
        <taxon>Eukaryota</taxon>
        <taxon>Viridiplantae</taxon>
        <taxon>Streptophyta</taxon>
        <taxon>Embryophyta</taxon>
        <taxon>Tracheophyta</taxon>
        <taxon>Spermatophyta</taxon>
        <taxon>Magnoliopsida</taxon>
        <taxon>Liliopsida</taxon>
        <taxon>Poales</taxon>
        <taxon>Poaceae</taxon>
        <taxon>PACMAD clade</taxon>
        <taxon>Panicoideae</taxon>
        <taxon>Panicodae</taxon>
        <taxon>Paniceae</taxon>
        <taxon>Panicinae</taxon>
        <taxon>Panicum</taxon>
        <taxon>Panicum sect. Hiantes</taxon>
    </lineage>
</organism>
<keyword evidence="1" id="KW-0472">Membrane</keyword>
<comment type="caution">
    <text evidence="3">The sequence shown here is derived from an EMBL/GenBank/DDBJ whole genome shotgun (WGS) entry which is preliminary data.</text>
</comment>
<gene>
    <name evidence="3" type="ORF">PVAP13_2NG142706</name>
</gene>